<dbReference type="FunFam" id="3.40.50.300:FF:000224">
    <property type="entry name" value="Energy-coupling factor transporter ATP-binding protein EcfA"/>
    <property type="match status" value="1"/>
</dbReference>
<dbReference type="NCBIfam" id="NF010156">
    <property type="entry name" value="PRK13635.1"/>
    <property type="match status" value="1"/>
</dbReference>
<dbReference type="GO" id="GO:0042626">
    <property type="term" value="F:ATPase-coupled transmembrane transporter activity"/>
    <property type="evidence" value="ECO:0007669"/>
    <property type="project" value="TreeGrafter"/>
</dbReference>
<evidence type="ECO:0000313" key="10">
    <source>
        <dbReference type="EMBL" id="MPM01471.1"/>
    </source>
</evidence>
<evidence type="ECO:0000256" key="4">
    <source>
        <dbReference type="ARBA" id="ARBA00022475"/>
    </source>
</evidence>
<keyword evidence="5" id="KW-0547">Nucleotide-binding</keyword>
<comment type="caution">
    <text evidence="10">The sequence shown here is derived from an EMBL/GenBank/DDBJ whole genome shotgun (WGS) entry which is preliminary data.</text>
</comment>
<keyword evidence="6 10" id="KW-0067">ATP-binding</keyword>
<comment type="subcellular location">
    <subcellularLocation>
        <location evidence="1">Cell membrane</location>
    </subcellularLocation>
</comment>
<keyword evidence="10" id="KW-0378">Hydrolase</keyword>
<dbReference type="PANTHER" id="PTHR43553:SF24">
    <property type="entry name" value="ENERGY-COUPLING FACTOR TRANSPORTER ATP-BINDING PROTEIN ECFA1"/>
    <property type="match status" value="1"/>
</dbReference>
<dbReference type="GO" id="GO:0043190">
    <property type="term" value="C:ATP-binding cassette (ABC) transporter complex"/>
    <property type="evidence" value="ECO:0007669"/>
    <property type="project" value="TreeGrafter"/>
</dbReference>
<dbReference type="InterPro" id="IPR030947">
    <property type="entry name" value="EcfA_1"/>
</dbReference>
<organism evidence="10">
    <name type="scientific">bioreactor metagenome</name>
    <dbReference type="NCBI Taxonomy" id="1076179"/>
    <lineage>
        <taxon>unclassified sequences</taxon>
        <taxon>metagenomes</taxon>
        <taxon>ecological metagenomes</taxon>
    </lineage>
</organism>
<reference evidence="10" key="1">
    <citation type="submission" date="2019-08" db="EMBL/GenBank/DDBJ databases">
        <authorList>
            <person name="Kucharzyk K."/>
            <person name="Murdoch R.W."/>
            <person name="Higgins S."/>
            <person name="Loffler F."/>
        </authorList>
    </citation>
    <scope>NUCLEOTIDE SEQUENCE</scope>
</reference>
<dbReference type="GO" id="GO:0005524">
    <property type="term" value="F:ATP binding"/>
    <property type="evidence" value="ECO:0007669"/>
    <property type="project" value="UniProtKB-KW"/>
</dbReference>
<dbReference type="InterPro" id="IPR050095">
    <property type="entry name" value="ECF_ABC_transporter_ATP-bd"/>
</dbReference>
<dbReference type="InterPro" id="IPR003593">
    <property type="entry name" value="AAA+_ATPase"/>
</dbReference>
<keyword evidence="7" id="KW-1278">Translocase</keyword>
<feature type="domain" description="ABC transporter" evidence="9">
    <location>
        <begin position="5"/>
        <end position="240"/>
    </location>
</feature>
<sequence>MNEIIELRNVTFSYSEEDARPALNNVSLTIQQGEWIAIIGPNGSGKSTLAKTINGLIEANSGEVIIEGVALNAETVWDVRKKIGMVFQNPDNQFVGSTVQDDVAFGLENVGIPREEMVKRVADAVAAVNMANFMDKEPARLSGGQKQRVAIAGIVALSPDIIILDEATTMLDPEGRHEVIETIQEIKEKENLTVISITHDIDEAAKANRIFVMEAGQLTRIGTPEEIFSLGKEIIDIGLDIPFPEKLKYQLKRQGLEVPENYLTEEGMVNWLWTLLSKK</sequence>
<keyword evidence="3" id="KW-0813">Transport</keyword>
<dbReference type="Gene3D" id="3.40.50.300">
    <property type="entry name" value="P-loop containing nucleotide triphosphate hydrolases"/>
    <property type="match status" value="1"/>
</dbReference>
<dbReference type="GO" id="GO:0016887">
    <property type="term" value="F:ATP hydrolysis activity"/>
    <property type="evidence" value="ECO:0007669"/>
    <property type="project" value="InterPro"/>
</dbReference>
<dbReference type="PROSITE" id="PS50893">
    <property type="entry name" value="ABC_TRANSPORTER_2"/>
    <property type="match status" value="1"/>
</dbReference>
<accession>A0A644WDB3</accession>
<evidence type="ECO:0000256" key="6">
    <source>
        <dbReference type="ARBA" id="ARBA00022840"/>
    </source>
</evidence>
<evidence type="ECO:0000256" key="8">
    <source>
        <dbReference type="ARBA" id="ARBA00023136"/>
    </source>
</evidence>
<keyword evidence="8" id="KW-0472">Membrane</keyword>
<dbReference type="PANTHER" id="PTHR43553">
    <property type="entry name" value="HEAVY METAL TRANSPORTER"/>
    <property type="match status" value="1"/>
</dbReference>
<evidence type="ECO:0000259" key="9">
    <source>
        <dbReference type="PROSITE" id="PS50893"/>
    </source>
</evidence>
<dbReference type="AlphaFoldDB" id="A0A644WDB3"/>
<comment type="similarity">
    <text evidence="2">Belongs to the ABC transporter superfamily.</text>
</comment>
<dbReference type="EMBL" id="VSSQ01000797">
    <property type="protein sequence ID" value="MPM01471.1"/>
    <property type="molecule type" value="Genomic_DNA"/>
</dbReference>
<dbReference type="InterPro" id="IPR015856">
    <property type="entry name" value="ABC_transpr_CbiO/EcfA_su"/>
</dbReference>
<evidence type="ECO:0000256" key="3">
    <source>
        <dbReference type="ARBA" id="ARBA00022448"/>
    </source>
</evidence>
<dbReference type="NCBIfam" id="NF010167">
    <property type="entry name" value="PRK13648.1"/>
    <property type="match status" value="1"/>
</dbReference>
<gene>
    <name evidence="10" type="primary">ecfA1_4</name>
    <name evidence="10" type="ORF">SDC9_47711</name>
</gene>
<evidence type="ECO:0000256" key="5">
    <source>
        <dbReference type="ARBA" id="ARBA00022741"/>
    </source>
</evidence>
<dbReference type="SMART" id="SM00382">
    <property type="entry name" value="AAA"/>
    <property type="match status" value="1"/>
</dbReference>
<dbReference type="SUPFAM" id="SSF52540">
    <property type="entry name" value="P-loop containing nucleoside triphosphate hydrolases"/>
    <property type="match status" value="1"/>
</dbReference>
<evidence type="ECO:0000256" key="7">
    <source>
        <dbReference type="ARBA" id="ARBA00022967"/>
    </source>
</evidence>
<dbReference type="EC" id="3.6.3.-" evidence="10"/>
<name>A0A644WDB3_9ZZZZ</name>
<protein>
    <submittedName>
        <fullName evidence="10">Energy-coupling factor transporter ATP-binding protein EcfA1</fullName>
        <ecNumber evidence="10">3.6.3.-</ecNumber>
    </submittedName>
</protein>
<dbReference type="PROSITE" id="PS00211">
    <property type="entry name" value="ABC_TRANSPORTER_1"/>
    <property type="match status" value="1"/>
</dbReference>
<dbReference type="InterPro" id="IPR003439">
    <property type="entry name" value="ABC_transporter-like_ATP-bd"/>
</dbReference>
<proteinExistence type="inferred from homology"/>
<dbReference type="InterPro" id="IPR017871">
    <property type="entry name" value="ABC_transporter-like_CS"/>
</dbReference>
<dbReference type="InterPro" id="IPR027417">
    <property type="entry name" value="P-loop_NTPase"/>
</dbReference>
<dbReference type="CDD" id="cd03225">
    <property type="entry name" value="ABC_cobalt_CbiO_domain1"/>
    <property type="match status" value="1"/>
</dbReference>
<keyword evidence="4" id="KW-1003">Cell membrane</keyword>
<dbReference type="Pfam" id="PF00005">
    <property type="entry name" value="ABC_tran"/>
    <property type="match status" value="1"/>
</dbReference>
<evidence type="ECO:0000256" key="1">
    <source>
        <dbReference type="ARBA" id="ARBA00004236"/>
    </source>
</evidence>
<dbReference type="NCBIfam" id="TIGR04520">
    <property type="entry name" value="ECF_ATPase_1"/>
    <property type="match status" value="1"/>
</dbReference>
<evidence type="ECO:0000256" key="2">
    <source>
        <dbReference type="ARBA" id="ARBA00005417"/>
    </source>
</evidence>